<gene>
    <name evidence="2" type="ORF">MKQ68_05105</name>
</gene>
<feature type="chain" id="PRO_5046447454" evidence="1">
    <location>
        <begin position="18"/>
        <end position="189"/>
    </location>
</feature>
<dbReference type="RefSeq" id="WP_264282349.1">
    <property type="nucleotide sequence ID" value="NZ_CP107006.1"/>
</dbReference>
<keyword evidence="1" id="KW-0732">Signal</keyword>
<reference evidence="2" key="1">
    <citation type="submission" date="2022-10" db="EMBL/GenBank/DDBJ databases">
        <title>Chitinophaga sp. nov., isolated from soil.</title>
        <authorList>
            <person name="Jeon C.O."/>
        </authorList>
    </citation>
    <scope>NUCLEOTIDE SEQUENCE</scope>
    <source>
        <strain evidence="2">R8</strain>
    </source>
</reference>
<organism evidence="2 3">
    <name type="scientific">Chitinophaga horti</name>
    <dbReference type="NCBI Taxonomy" id="2920382"/>
    <lineage>
        <taxon>Bacteria</taxon>
        <taxon>Pseudomonadati</taxon>
        <taxon>Bacteroidota</taxon>
        <taxon>Chitinophagia</taxon>
        <taxon>Chitinophagales</taxon>
        <taxon>Chitinophagaceae</taxon>
        <taxon>Chitinophaga</taxon>
    </lineage>
</organism>
<protein>
    <submittedName>
        <fullName evidence="2">Uncharacterized protein</fullName>
    </submittedName>
</protein>
<dbReference type="Proteomes" id="UP001162741">
    <property type="component" value="Chromosome"/>
</dbReference>
<evidence type="ECO:0000313" key="2">
    <source>
        <dbReference type="EMBL" id="UYQ94467.1"/>
    </source>
</evidence>
<name>A0ABY6J4B5_9BACT</name>
<evidence type="ECO:0000313" key="3">
    <source>
        <dbReference type="Proteomes" id="UP001162741"/>
    </source>
</evidence>
<dbReference type="EMBL" id="CP107006">
    <property type="protein sequence ID" value="UYQ94467.1"/>
    <property type="molecule type" value="Genomic_DNA"/>
</dbReference>
<keyword evidence="3" id="KW-1185">Reference proteome</keyword>
<accession>A0ABY6J4B5</accession>
<sequence length="189" mass="21116">MISRIVILMLLSLPAMAQSTTNRLNFKSGQSQMIGVYQGTIFVNGQRAHQFATDNIVYKSKRNKLVEDKNSVFLFIETLGEAGKKNRLNVFNIVFSRADSITSVVASDVKDFDRDGYLEFGGSEVATPHPSADSLYYLPAEFYEIKKGHVAFDAEYTQMIDNKVNGTYLVSPLNKNGQCCVAIPKKKKK</sequence>
<feature type="signal peptide" evidence="1">
    <location>
        <begin position="1"/>
        <end position="17"/>
    </location>
</feature>
<evidence type="ECO:0000256" key="1">
    <source>
        <dbReference type="SAM" id="SignalP"/>
    </source>
</evidence>
<proteinExistence type="predicted"/>